<protein>
    <submittedName>
        <fullName evidence="1">Uncharacterized protein</fullName>
    </submittedName>
</protein>
<name>A0A8K0E677_9ROSA</name>
<evidence type="ECO:0000313" key="2">
    <source>
        <dbReference type="Proteomes" id="UP000796880"/>
    </source>
</evidence>
<dbReference type="Proteomes" id="UP000796880">
    <property type="component" value="Unassembled WGS sequence"/>
</dbReference>
<gene>
    <name evidence="1" type="ORF">FNV43_RR20313</name>
</gene>
<evidence type="ECO:0000313" key="1">
    <source>
        <dbReference type="EMBL" id="KAF3437557.1"/>
    </source>
</evidence>
<sequence length="205" mass="22814">MARRVRTLLEGRKLWRAEEDVEGRRKAPRAAVDVVDGRGSCPVVSRKMLVVRGKMAGGMSWEGREGCLEALGRCWRAVGRCRRAVGSCWRAKGRCWRAAGRCRREVESYWRAVGRWRGRGSYGGPHGMPEVAGSCRAAAGSYRRQELRRPQEVVRWSQKLTEVTEVAGVAVREDVGGPRMVLPGRAVGSHWGAVGRSLECQREVA</sequence>
<accession>A0A8K0E677</accession>
<dbReference type="EMBL" id="VOIH02000009">
    <property type="protein sequence ID" value="KAF3437557.1"/>
    <property type="molecule type" value="Genomic_DNA"/>
</dbReference>
<reference evidence="1" key="1">
    <citation type="submission" date="2020-03" db="EMBL/GenBank/DDBJ databases">
        <title>A high-quality chromosome-level genome assembly of a woody plant with both climbing and erect habits, Rhamnella rubrinervis.</title>
        <authorList>
            <person name="Lu Z."/>
            <person name="Yang Y."/>
            <person name="Zhu X."/>
            <person name="Sun Y."/>
        </authorList>
    </citation>
    <scope>NUCLEOTIDE SEQUENCE</scope>
    <source>
        <strain evidence="1">BYM</strain>
        <tissue evidence="1">Leaf</tissue>
    </source>
</reference>
<organism evidence="1 2">
    <name type="scientific">Rhamnella rubrinervis</name>
    <dbReference type="NCBI Taxonomy" id="2594499"/>
    <lineage>
        <taxon>Eukaryota</taxon>
        <taxon>Viridiplantae</taxon>
        <taxon>Streptophyta</taxon>
        <taxon>Embryophyta</taxon>
        <taxon>Tracheophyta</taxon>
        <taxon>Spermatophyta</taxon>
        <taxon>Magnoliopsida</taxon>
        <taxon>eudicotyledons</taxon>
        <taxon>Gunneridae</taxon>
        <taxon>Pentapetalae</taxon>
        <taxon>rosids</taxon>
        <taxon>fabids</taxon>
        <taxon>Rosales</taxon>
        <taxon>Rhamnaceae</taxon>
        <taxon>rhamnoid group</taxon>
        <taxon>Rhamneae</taxon>
        <taxon>Rhamnella</taxon>
    </lineage>
</organism>
<proteinExistence type="predicted"/>
<dbReference type="AlphaFoldDB" id="A0A8K0E677"/>
<comment type="caution">
    <text evidence="1">The sequence shown here is derived from an EMBL/GenBank/DDBJ whole genome shotgun (WGS) entry which is preliminary data.</text>
</comment>
<keyword evidence="2" id="KW-1185">Reference proteome</keyword>